<accession>A0A8J7JKD3</accession>
<gene>
    <name evidence="3" type="ORF">JFN93_03680</name>
</gene>
<dbReference type="EMBL" id="JAEMHM010000003">
    <property type="protein sequence ID" value="MBJ6723800.1"/>
    <property type="molecule type" value="Genomic_DNA"/>
</dbReference>
<feature type="signal peptide" evidence="2">
    <location>
        <begin position="1"/>
        <end position="27"/>
    </location>
</feature>
<feature type="chain" id="PRO_5035279223" evidence="2">
    <location>
        <begin position="28"/>
        <end position="69"/>
    </location>
</feature>
<sequence>MKKIVMSLFAWSLALVVIVSLAGIVSAEETAPSTEAPVVAPEGQCPTCPETPAPAPPEAPAPAPVESSS</sequence>
<dbReference type="RefSeq" id="WP_199382648.1">
    <property type="nucleotide sequence ID" value="NZ_JAEMHM010000003.1"/>
</dbReference>
<comment type="caution">
    <text evidence="3">The sequence shown here is derived from an EMBL/GenBank/DDBJ whole genome shotgun (WGS) entry which is preliminary data.</text>
</comment>
<dbReference type="Proteomes" id="UP000636888">
    <property type="component" value="Unassembled WGS sequence"/>
</dbReference>
<name>A0A8J7JKD3_9BACT</name>
<proteinExistence type="predicted"/>
<reference evidence="3" key="1">
    <citation type="submission" date="2020-12" db="EMBL/GenBank/DDBJ databases">
        <title>Geomonas sp. Red875, isolated from river sediment.</title>
        <authorList>
            <person name="Xu Z."/>
            <person name="Zhang Z."/>
            <person name="Masuda Y."/>
            <person name="Itoh H."/>
            <person name="Senoo K."/>
        </authorList>
    </citation>
    <scope>NUCLEOTIDE SEQUENCE</scope>
    <source>
        <strain evidence="3">Red875</strain>
    </source>
</reference>
<keyword evidence="4" id="KW-1185">Reference proteome</keyword>
<organism evidence="3 4">
    <name type="scientific">Geomesophilobacter sediminis</name>
    <dbReference type="NCBI Taxonomy" id="2798584"/>
    <lineage>
        <taxon>Bacteria</taxon>
        <taxon>Pseudomonadati</taxon>
        <taxon>Thermodesulfobacteriota</taxon>
        <taxon>Desulfuromonadia</taxon>
        <taxon>Geobacterales</taxon>
        <taxon>Geobacteraceae</taxon>
        <taxon>Geomesophilobacter</taxon>
    </lineage>
</organism>
<feature type="compositionally biased region" description="Pro residues" evidence="1">
    <location>
        <begin position="49"/>
        <end position="63"/>
    </location>
</feature>
<evidence type="ECO:0000256" key="1">
    <source>
        <dbReference type="SAM" id="MobiDB-lite"/>
    </source>
</evidence>
<evidence type="ECO:0000313" key="3">
    <source>
        <dbReference type="EMBL" id="MBJ6723800.1"/>
    </source>
</evidence>
<protein>
    <submittedName>
        <fullName evidence="3">Uncharacterized protein</fullName>
    </submittedName>
</protein>
<feature type="region of interest" description="Disordered" evidence="1">
    <location>
        <begin position="30"/>
        <end position="69"/>
    </location>
</feature>
<evidence type="ECO:0000256" key="2">
    <source>
        <dbReference type="SAM" id="SignalP"/>
    </source>
</evidence>
<keyword evidence="2" id="KW-0732">Signal</keyword>
<dbReference type="AlphaFoldDB" id="A0A8J7JKD3"/>
<evidence type="ECO:0000313" key="4">
    <source>
        <dbReference type="Proteomes" id="UP000636888"/>
    </source>
</evidence>